<name>A0A6N9H738_9MICO</name>
<accession>A0A6N9H738</accession>
<comment type="caution">
    <text evidence="1">The sequence shown here is derived from an EMBL/GenBank/DDBJ whole genome shotgun (WGS) entry which is preliminary data.</text>
</comment>
<dbReference type="AlphaFoldDB" id="A0A6N9H738"/>
<dbReference type="InterPro" id="IPR052912">
    <property type="entry name" value="UPF0111_domain"/>
</dbReference>
<evidence type="ECO:0000313" key="1">
    <source>
        <dbReference type="EMBL" id="MYM19701.1"/>
    </source>
</evidence>
<keyword evidence="2" id="KW-1185">Reference proteome</keyword>
<organism evidence="1 2">
    <name type="scientific">Brevibacterium rongguiense</name>
    <dbReference type="NCBI Taxonomy" id="2695267"/>
    <lineage>
        <taxon>Bacteria</taxon>
        <taxon>Bacillati</taxon>
        <taxon>Actinomycetota</taxon>
        <taxon>Actinomycetes</taxon>
        <taxon>Micrococcales</taxon>
        <taxon>Brevibacteriaceae</taxon>
        <taxon>Brevibacterium</taxon>
    </lineage>
</organism>
<dbReference type="PANTHER" id="PTHR37298:SF1">
    <property type="entry name" value="UPF0111 PROTEIN YKAA"/>
    <property type="match status" value="1"/>
</dbReference>
<dbReference type="InterPro" id="IPR038078">
    <property type="entry name" value="PhoU-like_sf"/>
</dbReference>
<reference evidence="1 2" key="1">
    <citation type="submission" date="2020-01" db="EMBL/GenBank/DDBJ databases">
        <authorList>
            <person name="Deng T."/>
        </authorList>
    </citation>
    <scope>NUCLEOTIDE SEQUENCE [LARGE SCALE GENOMIC DNA]</scope>
    <source>
        <strain evidence="1 2">5221</strain>
    </source>
</reference>
<sequence length="203" mass="22286">MRKSNDAAFTVLLASIAGRLQESNLVLAELSGIPVEDRRAAARRMQNICDDADADSGAVVRALRENYLTPFDRRDIYVLADTLRTTCHRLDSVGFALTSPAFEELPVGVLEMLALLSNQADHTLRMTQRLSAKLDQWEYVETMNTLHSRAVKLQQRVTDAVPAARLGLTHLAAAMQLSEAFMAASQGFTSVGRVVAEIAVRES</sequence>
<evidence type="ECO:0000313" key="2">
    <source>
        <dbReference type="Proteomes" id="UP000469215"/>
    </source>
</evidence>
<dbReference type="Gene3D" id="1.20.58.220">
    <property type="entry name" value="Phosphate transport system protein phou homolog 2, domain 2"/>
    <property type="match status" value="1"/>
</dbReference>
<dbReference type="RefSeq" id="WP_160953132.1">
    <property type="nucleotide sequence ID" value="NZ_WWEQ01000022.1"/>
</dbReference>
<dbReference type="Proteomes" id="UP000469215">
    <property type="component" value="Unassembled WGS sequence"/>
</dbReference>
<proteinExistence type="predicted"/>
<protein>
    <submittedName>
        <fullName evidence="1">DUF47 domain-containing protein</fullName>
    </submittedName>
</protein>
<dbReference type="PANTHER" id="PTHR37298">
    <property type="entry name" value="UPF0111 PROTEIN YKAA"/>
    <property type="match status" value="1"/>
</dbReference>
<gene>
    <name evidence="1" type="ORF">GSY69_06885</name>
</gene>
<dbReference type="EMBL" id="WWEQ01000022">
    <property type="protein sequence ID" value="MYM19701.1"/>
    <property type="molecule type" value="Genomic_DNA"/>
</dbReference>